<accession>A0ABD1EU60</accession>
<comment type="caution">
    <text evidence="5">The sequence shown here is derived from an EMBL/GenBank/DDBJ whole genome shotgun (WGS) entry which is preliminary data.</text>
</comment>
<dbReference type="AlphaFoldDB" id="A0ABD1EU60"/>
<dbReference type="InterPro" id="IPR008978">
    <property type="entry name" value="HSP20-like_chaperone"/>
</dbReference>
<protein>
    <recommendedName>
        <fullName evidence="4">SHSP domain-containing protein</fullName>
    </recommendedName>
</protein>
<keyword evidence="1" id="KW-0346">Stress response</keyword>
<evidence type="ECO:0000259" key="4">
    <source>
        <dbReference type="PROSITE" id="PS01031"/>
    </source>
</evidence>
<dbReference type="InterPro" id="IPR001436">
    <property type="entry name" value="Alpha-crystallin/sHSP_animal"/>
</dbReference>
<dbReference type="Pfam" id="PF00011">
    <property type="entry name" value="HSP20"/>
    <property type="match status" value="1"/>
</dbReference>
<evidence type="ECO:0000313" key="6">
    <source>
        <dbReference type="Proteomes" id="UP001566132"/>
    </source>
</evidence>
<evidence type="ECO:0000256" key="2">
    <source>
        <dbReference type="PROSITE-ProRule" id="PRU00285"/>
    </source>
</evidence>
<comment type="similarity">
    <text evidence="2 3">Belongs to the small heat shock protein (HSP20) family.</text>
</comment>
<evidence type="ECO:0000313" key="5">
    <source>
        <dbReference type="EMBL" id="KAL1502291.1"/>
    </source>
</evidence>
<dbReference type="Proteomes" id="UP001566132">
    <property type="component" value="Unassembled WGS sequence"/>
</dbReference>
<dbReference type="CDD" id="cd06526">
    <property type="entry name" value="metazoan_ACD"/>
    <property type="match status" value="1"/>
</dbReference>
<dbReference type="SUPFAM" id="SSF49764">
    <property type="entry name" value="HSP20-like chaperones"/>
    <property type="match status" value="1"/>
</dbReference>
<sequence>MALLPYLFDDPYRRHSLSHLIDPDQIHEWPLMLPTRSVDHLRDLRSPFAHFDRSTTLIDDEDHFQANIDVQQFKPEEISVRLLDDHTIKVEAKHEEQQDDHGFISRHFVRRYLLPKDCDVTKLKSKLTSDGVLSVSAPKKKEDELEGQEIPIFHCKRPIIRRPHLWPSHHSCVERKRKLSGST</sequence>
<feature type="domain" description="SHSP" evidence="4">
    <location>
        <begin position="46"/>
        <end position="155"/>
    </location>
</feature>
<organism evidence="5 6">
    <name type="scientific">Hypothenemus hampei</name>
    <name type="common">Coffee berry borer</name>
    <dbReference type="NCBI Taxonomy" id="57062"/>
    <lineage>
        <taxon>Eukaryota</taxon>
        <taxon>Metazoa</taxon>
        <taxon>Ecdysozoa</taxon>
        <taxon>Arthropoda</taxon>
        <taxon>Hexapoda</taxon>
        <taxon>Insecta</taxon>
        <taxon>Pterygota</taxon>
        <taxon>Neoptera</taxon>
        <taxon>Endopterygota</taxon>
        <taxon>Coleoptera</taxon>
        <taxon>Polyphaga</taxon>
        <taxon>Cucujiformia</taxon>
        <taxon>Curculionidae</taxon>
        <taxon>Scolytinae</taxon>
        <taxon>Hypothenemus</taxon>
    </lineage>
</organism>
<dbReference type="PANTHER" id="PTHR45640:SF13">
    <property type="entry name" value="HEAT SHOCK PROTEIN 22-RELATED"/>
    <property type="match status" value="1"/>
</dbReference>
<proteinExistence type="inferred from homology"/>
<reference evidence="5 6" key="1">
    <citation type="submission" date="2024-05" db="EMBL/GenBank/DDBJ databases">
        <title>Genetic variation in Jamaican populations of the coffee berry borer (Hypothenemus hampei).</title>
        <authorList>
            <person name="Errbii M."/>
            <person name="Myrie A."/>
        </authorList>
    </citation>
    <scope>NUCLEOTIDE SEQUENCE [LARGE SCALE GENOMIC DNA]</scope>
    <source>
        <strain evidence="5">JA-Hopewell-2020-01-JO</strain>
        <tissue evidence="5">Whole body</tissue>
    </source>
</reference>
<name>A0ABD1EU60_HYPHA</name>
<dbReference type="PANTHER" id="PTHR45640">
    <property type="entry name" value="HEAT SHOCK PROTEIN HSP-12.2-RELATED"/>
    <property type="match status" value="1"/>
</dbReference>
<dbReference type="PRINTS" id="PR00299">
    <property type="entry name" value="ACRYSTALLIN"/>
</dbReference>
<evidence type="ECO:0000256" key="1">
    <source>
        <dbReference type="ARBA" id="ARBA00023016"/>
    </source>
</evidence>
<evidence type="ECO:0000256" key="3">
    <source>
        <dbReference type="RuleBase" id="RU003616"/>
    </source>
</evidence>
<dbReference type="PROSITE" id="PS01031">
    <property type="entry name" value="SHSP"/>
    <property type="match status" value="1"/>
</dbReference>
<dbReference type="EMBL" id="JBDJPC010000005">
    <property type="protein sequence ID" value="KAL1502291.1"/>
    <property type="molecule type" value="Genomic_DNA"/>
</dbReference>
<gene>
    <name evidence="5" type="ORF">ABEB36_007457</name>
</gene>
<keyword evidence="6" id="KW-1185">Reference proteome</keyword>
<dbReference type="GO" id="GO:0009408">
    <property type="term" value="P:response to heat"/>
    <property type="evidence" value="ECO:0007669"/>
    <property type="project" value="UniProtKB-ARBA"/>
</dbReference>
<dbReference type="InterPro" id="IPR002068">
    <property type="entry name" value="A-crystallin/Hsp20_dom"/>
</dbReference>
<dbReference type="Gene3D" id="2.60.40.790">
    <property type="match status" value="1"/>
</dbReference>